<evidence type="ECO:0000313" key="3">
    <source>
        <dbReference type="Proteomes" id="UP000307440"/>
    </source>
</evidence>
<feature type="compositionally biased region" description="Basic and acidic residues" evidence="1">
    <location>
        <begin position="123"/>
        <end position="132"/>
    </location>
</feature>
<gene>
    <name evidence="2" type="ORF">FA15DRAFT_673312</name>
</gene>
<proteinExistence type="predicted"/>
<organism evidence="2 3">
    <name type="scientific">Coprinopsis marcescibilis</name>
    <name type="common">Agaric fungus</name>
    <name type="synonym">Psathyrella marcescibilis</name>
    <dbReference type="NCBI Taxonomy" id="230819"/>
    <lineage>
        <taxon>Eukaryota</taxon>
        <taxon>Fungi</taxon>
        <taxon>Dikarya</taxon>
        <taxon>Basidiomycota</taxon>
        <taxon>Agaricomycotina</taxon>
        <taxon>Agaricomycetes</taxon>
        <taxon>Agaricomycetidae</taxon>
        <taxon>Agaricales</taxon>
        <taxon>Agaricineae</taxon>
        <taxon>Psathyrellaceae</taxon>
        <taxon>Coprinopsis</taxon>
    </lineage>
</organism>
<sequence>MQLSPPSSSKGKDKAPHRRERVPKTLHNEITEYTSLLRALKARDLLDLTTQLTLPHISRRAEWDATSVSPSPAPSTSTSSSSSSSRDQWTRWPLLISDVVVPEWSLADEVDVMYKSILRTQRTENMKRKAESQSEQPIVGSNSDVHADPVPDPDFESEISPKALVLAVCADRLLKYMLAWIAHMTPRRAPSMQGRLEVLDWRFILTILADGIRDPAIDDLLNGEILERSAERLGEVYDSPNFDFTVNIPDFLKSKTTWPQTLSAKIKRSNLNKHIGALMPDFPEDLRELERIRKEKLKNMPLETRSSTRASRLKRSRHASTSTSSSADAPESEPDEEEYMPTLKSLKRKRVGPSLPASIASSVTSSSRSRSRTRSVTRERSSSPAPI</sequence>
<feature type="compositionally biased region" description="Polar residues" evidence="1">
    <location>
        <begin position="133"/>
        <end position="144"/>
    </location>
</feature>
<dbReference type="OrthoDB" id="3260379at2759"/>
<name>A0A5C3KKC7_COPMA</name>
<reference evidence="2 3" key="1">
    <citation type="journal article" date="2019" name="Nat. Ecol. Evol.">
        <title>Megaphylogeny resolves global patterns of mushroom evolution.</title>
        <authorList>
            <person name="Varga T."/>
            <person name="Krizsan K."/>
            <person name="Foldi C."/>
            <person name="Dima B."/>
            <person name="Sanchez-Garcia M."/>
            <person name="Sanchez-Ramirez S."/>
            <person name="Szollosi G.J."/>
            <person name="Szarkandi J.G."/>
            <person name="Papp V."/>
            <person name="Albert L."/>
            <person name="Andreopoulos W."/>
            <person name="Angelini C."/>
            <person name="Antonin V."/>
            <person name="Barry K.W."/>
            <person name="Bougher N.L."/>
            <person name="Buchanan P."/>
            <person name="Buyck B."/>
            <person name="Bense V."/>
            <person name="Catcheside P."/>
            <person name="Chovatia M."/>
            <person name="Cooper J."/>
            <person name="Damon W."/>
            <person name="Desjardin D."/>
            <person name="Finy P."/>
            <person name="Geml J."/>
            <person name="Haridas S."/>
            <person name="Hughes K."/>
            <person name="Justo A."/>
            <person name="Karasinski D."/>
            <person name="Kautmanova I."/>
            <person name="Kiss B."/>
            <person name="Kocsube S."/>
            <person name="Kotiranta H."/>
            <person name="LaButti K.M."/>
            <person name="Lechner B.E."/>
            <person name="Liimatainen K."/>
            <person name="Lipzen A."/>
            <person name="Lukacs Z."/>
            <person name="Mihaltcheva S."/>
            <person name="Morgado L.N."/>
            <person name="Niskanen T."/>
            <person name="Noordeloos M.E."/>
            <person name="Ohm R.A."/>
            <person name="Ortiz-Santana B."/>
            <person name="Ovrebo C."/>
            <person name="Racz N."/>
            <person name="Riley R."/>
            <person name="Savchenko A."/>
            <person name="Shiryaev A."/>
            <person name="Soop K."/>
            <person name="Spirin V."/>
            <person name="Szebenyi C."/>
            <person name="Tomsovsky M."/>
            <person name="Tulloss R.E."/>
            <person name="Uehling J."/>
            <person name="Grigoriev I.V."/>
            <person name="Vagvolgyi C."/>
            <person name="Papp T."/>
            <person name="Martin F.M."/>
            <person name="Miettinen O."/>
            <person name="Hibbett D.S."/>
            <person name="Nagy L.G."/>
        </authorList>
    </citation>
    <scope>NUCLEOTIDE SEQUENCE [LARGE SCALE GENOMIC DNA]</scope>
    <source>
        <strain evidence="2 3">CBS 121175</strain>
    </source>
</reference>
<feature type="region of interest" description="Disordered" evidence="1">
    <location>
        <begin position="61"/>
        <end position="86"/>
    </location>
</feature>
<keyword evidence="3" id="KW-1185">Reference proteome</keyword>
<protein>
    <submittedName>
        <fullName evidence="2">Uncharacterized protein</fullName>
    </submittedName>
</protein>
<accession>A0A5C3KKC7</accession>
<feature type="region of interest" description="Disordered" evidence="1">
    <location>
        <begin position="1"/>
        <end position="27"/>
    </location>
</feature>
<dbReference type="EMBL" id="ML210293">
    <property type="protein sequence ID" value="TFK20634.1"/>
    <property type="molecule type" value="Genomic_DNA"/>
</dbReference>
<dbReference type="Proteomes" id="UP000307440">
    <property type="component" value="Unassembled WGS sequence"/>
</dbReference>
<evidence type="ECO:0000256" key="1">
    <source>
        <dbReference type="SAM" id="MobiDB-lite"/>
    </source>
</evidence>
<feature type="region of interest" description="Disordered" evidence="1">
    <location>
        <begin position="123"/>
        <end position="145"/>
    </location>
</feature>
<feature type="region of interest" description="Disordered" evidence="1">
    <location>
        <begin position="297"/>
        <end position="387"/>
    </location>
</feature>
<evidence type="ECO:0000313" key="2">
    <source>
        <dbReference type="EMBL" id="TFK20634.1"/>
    </source>
</evidence>
<dbReference type="AlphaFoldDB" id="A0A5C3KKC7"/>
<feature type="compositionally biased region" description="Low complexity" evidence="1">
    <location>
        <begin position="320"/>
        <end position="329"/>
    </location>
</feature>
<feature type="compositionally biased region" description="Low complexity" evidence="1">
    <location>
        <begin position="66"/>
        <end position="85"/>
    </location>
</feature>
<feature type="compositionally biased region" description="Acidic residues" evidence="1">
    <location>
        <begin position="330"/>
        <end position="339"/>
    </location>
</feature>